<keyword evidence="6" id="KW-1185">Reference proteome</keyword>
<dbReference type="SMART" id="SM00028">
    <property type="entry name" value="TPR"/>
    <property type="match status" value="11"/>
</dbReference>
<name>A0A0B2JRQ6_9FIRM</name>
<dbReference type="SUPFAM" id="SSF48452">
    <property type="entry name" value="TPR-like"/>
    <property type="match status" value="2"/>
</dbReference>
<dbReference type="GO" id="GO:0046813">
    <property type="term" value="P:receptor-mediated virion attachment to host cell"/>
    <property type="evidence" value="ECO:0007669"/>
    <property type="project" value="TreeGrafter"/>
</dbReference>
<proteinExistence type="predicted"/>
<dbReference type="PANTHER" id="PTHR44858">
    <property type="entry name" value="TETRATRICOPEPTIDE REPEAT PROTEIN 6"/>
    <property type="match status" value="1"/>
</dbReference>
<dbReference type="Pfam" id="PF13432">
    <property type="entry name" value="TPR_16"/>
    <property type="match status" value="1"/>
</dbReference>
<keyword evidence="2 3" id="KW-0802">TPR repeat</keyword>
<evidence type="ECO:0000256" key="4">
    <source>
        <dbReference type="SAM" id="Phobius"/>
    </source>
</evidence>
<organism evidence="5 6">
    <name type="scientific">Anaerovibrio lipolyticus</name>
    <dbReference type="NCBI Taxonomy" id="82374"/>
    <lineage>
        <taxon>Bacteria</taxon>
        <taxon>Bacillati</taxon>
        <taxon>Bacillota</taxon>
        <taxon>Negativicutes</taxon>
        <taxon>Selenomonadales</taxon>
        <taxon>Selenomonadaceae</taxon>
        <taxon>Anaerovibrio</taxon>
    </lineage>
</organism>
<dbReference type="InterPro" id="IPR019734">
    <property type="entry name" value="TPR_rpt"/>
</dbReference>
<feature type="repeat" description="TPR" evidence="3">
    <location>
        <begin position="240"/>
        <end position="273"/>
    </location>
</feature>
<dbReference type="Gene3D" id="1.25.40.10">
    <property type="entry name" value="Tetratricopeptide repeat domain"/>
    <property type="match status" value="5"/>
</dbReference>
<dbReference type="PANTHER" id="PTHR44858:SF1">
    <property type="entry name" value="UDP-N-ACETYLGLUCOSAMINE--PEPTIDE N-ACETYLGLUCOSAMINYLTRANSFERASE SPINDLY-RELATED"/>
    <property type="match status" value="1"/>
</dbReference>
<keyword evidence="1" id="KW-0677">Repeat</keyword>
<feature type="transmembrane region" description="Helical" evidence="4">
    <location>
        <begin position="78"/>
        <end position="96"/>
    </location>
</feature>
<feature type="repeat" description="TPR" evidence="3">
    <location>
        <begin position="479"/>
        <end position="512"/>
    </location>
</feature>
<accession>A0A0B2JRQ6</accession>
<dbReference type="Pfam" id="PF13181">
    <property type="entry name" value="TPR_8"/>
    <property type="match status" value="4"/>
</dbReference>
<keyword evidence="4" id="KW-0812">Transmembrane</keyword>
<dbReference type="InterPro" id="IPR011990">
    <property type="entry name" value="TPR-like_helical_dom_sf"/>
</dbReference>
<dbReference type="eggNOG" id="COG0457">
    <property type="taxonomic scope" value="Bacteria"/>
</dbReference>
<comment type="caution">
    <text evidence="5">The sequence shown here is derived from an EMBL/GenBank/DDBJ whole genome shotgun (WGS) entry which is preliminary data.</text>
</comment>
<feature type="repeat" description="TPR" evidence="3">
    <location>
        <begin position="342"/>
        <end position="375"/>
    </location>
</feature>
<evidence type="ECO:0000313" key="5">
    <source>
        <dbReference type="EMBL" id="KHM50429.1"/>
    </source>
</evidence>
<feature type="repeat" description="TPR" evidence="3">
    <location>
        <begin position="410"/>
        <end position="443"/>
    </location>
</feature>
<keyword evidence="4" id="KW-0472">Membrane</keyword>
<dbReference type="PROSITE" id="PS50005">
    <property type="entry name" value="TPR"/>
    <property type="match status" value="8"/>
</dbReference>
<dbReference type="AlphaFoldDB" id="A0A0B2JRQ6"/>
<keyword evidence="4" id="KW-1133">Transmembrane helix</keyword>
<feature type="repeat" description="TPR" evidence="3">
    <location>
        <begin position="308"/>
        <end position="341"/>
    </location>
</feature>
<reference evidence="5 6" key="1">
    <citation type="journal article" date="2013" name="PLoS ONE">
        <title>Identification and characterization of three novel lipases belonging to families II and V from Anaerovibrio lipolyticus 5ST.</title>
        <authorList>
            <person name="Prive F."/>
            <person name="Kaderbhai N.N."/>
            <person name="Girdwood S."/>
            <person name="Worgan H.J."/>
            <person name="Pinloche E."/>
            <person name="Scollan N.D."/>
            <person name="Huws S.A."/>
            <person name="Newbold C.J."/>
        </authorList>
    </citation>
    <scope>NUCLEOTIDE SEQUENCE [LARGE SCALE GENOMIC DNA]</scope>
    <source>
        <strain evidence="5 6">5S</strain>
    </source>
</reference>
<evidence type="ECO:0000256" key="1">
    <source>
        <dbReference type="ARBA" id="ARBA00022737"/>
    </source>
</evidence>
<dbReference type="STRING" id="82374.NZ47_12255"/>
<feature type="repeat" description="TPR" evidence="3">
    <location>
        <begin position="274"/>
        <end position="307"/>
    </location>
</feature>
<feature type="repeat" description="TPR" evidence="3">
    <location>
        <begin position="173"/>
        <end position="206"/>
    </location>
</feature>
<gene>
    <name evidence="5" type="ORF">NZ47_12255</name>
</gene>
<evidence type="ECO:0000256" key="2">
    <source>
        <dbReference type="ARBA" id="ARBA00022803"/>
    </source>
</evidence>
<evidence type="ECO:0000256" key="3">
    <source>
        <dbReference type="PROSITE-ProRule" id="PRU00339"/>
    </source>
</evidence>
<dbReference type="InterPro" id="IPR050498">
    <property type="entry name" value="Ycf3"/>
</dbReference>
<dbReference type="EMBL" id="JSCE01000227">
    <property type="protein sequence ID" value="KHM50429.1"/>
    <property type="molecule type" value="Genomic_DNA"/>
</dbReference>
<dbReference type="Pfam" id="PF14559">
    <property type="entry name" value="TPR_19"/>
    <property type="match status" value="2"/>
</dbReference>
<dbReference type="PROSITE" id="PS50293">
    <property type="entry name" value="TPR_REGION"/>
    <property type="match status" value="3"/>
</dbReference>
<evidence type="ECO:0000313" key="6">
    <source>
        <dbReference type="Proteomes" id="UP000030993"/>
    </source>
</evidence>
<protein>
    <submittedName>
        <fullName evidence="5">Uncharacterized protein</fullName>
    </submittedName>
</protein>
<feature type="repeat" description="TPR" evidence="3">
    <location>
        <begin position="376"/>
        <end position="409"/>
    </location>
</feature>
<dbReference type="GO" id="GO:0009279">
    <property type="term" value="C:cell outer membrane"/>
    <property type="evidence" value="ECO:0007669"/>
    <property type="project" value="TreeGrafter"/>
</dbReference>
<sequence>MKTIMRNLNKLSKNIGKKIVRNITSFKMYPTSLGGGKQILTAGEHISQLVETLIGRFFFLKKKNLNNGVISKKMGRKVIAPLMAAAFLMTPAYALAAEDFSGLTDSQVYELGNSFMEKRDYGRAMEAYNYVLSENSGWAVVYTSRARTKFILGDREGAEADLNTALSYDPNLPDAYYVRGSFLYMENDFAGAEENFNHALELYPDYVDAITILGKLYFDTGRENEAVKAMSLAVEKAPSAATYVNRAMIYSKIPDASAANLDYNKALELDPNCVTAYLNRGMLFVEQGKFTAARSDFDSAIKADPKNASAYINRGYLSMESKKYEDAMADFNKAVELQPDNALAYNARGLANRKVGSSDEALRDFDKCIELAPDYEVGYQSRAMLHRDMGEYDKALPDFEKIIELNPDNPLAHYDKGCLYLEMQQPDKALELFNKAIELDGGNTYQFVMNKAVAEAYLGQNEAAVADFTKVIDMTDNYVMAYHYRGIVYNTMGMKAEAKADIDKVLMLDPENQQAKELMKKLK</sequence>
<dbReference type="Proteomes" id="UP000030993">
    <property type="component" value="Unassembled WGS sequence"/>
</dbReference>